<dbReference type="InterPro" id="IPR011032">
    <property type="entry name" value="GroES-like_sf"/>
</dbReference>
<comment type="similarity">
    <text evidence="2 6">Belongs to the zinc-containing alcohol dehydrogenase family.</text>
</comment>
<organism evidence="8 9">
    <name type="scientific">Enteractinococcus helveticum</name>
    <dbReference type="NCBI Taxonomy" id="1837282"/>
    <lineage>
        <taxon>Bacteria</taxon>
        <taxon>Bacillati</taxon>
        <taxon>Actinomycetota</taxon>
        <taxon>Actinomycetes</taxon>
        <taxon>Micrococcales</taxon>
        <taxon>Micrococcaceae</taxon>
    </lineage>
</organism>
<dbReference type="OrthoDB" id="334894at2"/>
<evidence type="ECO:0000256" key="3">
    <source>
        <dbReference type="ARBA" id="ARBA00022723"/>
    </source>
</evidence>
<keyword evidence="4 6" id="KW-0862">Zinc</keyword>
<dbReference type="SUPFAM" id="SSF51735">
    <property type="entry name" value="NAD(P)-binding Rossmann-fold domains"/>
    <property type="match status" value="1"/>
</dbReference>
<feature type="domain" description="Enoyl reductase (ER)" evidence="7">
    <location>
        <begin position="10"/>
        <end position="359"/>
    </location>
</feature>
<keyword evidence="3 6" id="KW-0479">Metal-binding</keyword>
<dbReference type="GO" id="GO:0008270">
    <property type="term" value="F:zinc ion binding"/>
    <property type="evidence" value="ECO:0007669"/>
    <property type="project" value="InterPro"/>
</dbReference>
<dbReference type="SMART" id="SM00829">
    <property type="entry name" value="PKS_ER"/>
    <property type="match status" value="1"/>
</dbReference>
<dbReference type="PANTHER" id="PTHR43350">
    <property type="entry name" value="NAD-DEPENDENT ALCOHOL DEHYDROGENASE"/>
    <property type="match status" value="1"/>
</dbReference>
<proteinExistence type="inferred from homology"/>
<dbReference type="Pfam" id="PF00107">
    <property type="entry name" value="ADH_zinc_N"/>
    <property type="match status" value="1"/>
</dbReference>
<dbReference type="InterPro" id="IPR013149">
    <property type="entry name" value="ADH-like_C"/>
</dbReference>
<dbReference type="CDD" id="cd08279">
    <property type="entry name" value="Zn_ADH_class_III"/>
    <property type="match status" value="1"/>
</dbReference>
<evidence type="ECO:0000256" key="1">
    <source>
        <dbReference type="ARBA" id="ARBA00001947"/>
    </source>
</evidence>
<evidence type="ECO:0000313" key="8">
    <source>
        <dbReference type="EMBL" id="OAV51060.1"/>
    </source>
</evidence>
<reference evidence="8 9" key="1">
    <citation type="submission" date="2016-04" db="EMBL/GenBank/DDBJ databases">
        <title>First whole genome shotgun sequence of the bacterium Enteractinococcus sp. strain UASWS1574.</title>
        <authorList>
            <person name="Crovadore J."/>
            <person name="Chablais R."/>
            <person name="Lefort F."/>
        </authorList>
    </citation>
    <scope>NUCLEOTIDE SEQUENCE [LARGE SCALE GENOMIC DNA]</scope>
    <source>
        <strain evidence="8 9">UASWS1574</strain>
    </source>
</reference>
<dbReference type="PANTHER" id="PTHR43350:SF19">
    <property type="entry name" value="D-GULOSIDE 3-DEHYDROGENASE"/>
    <property type="match status" value="1"/>
</dbReference>
<gene>
    <name evidence="8" type="ORF">A6F49_02720</name>
</gene>
<dbReference type="SUPFAM" id="SSF50129">
    <property type="entry name" value="GroES-like"/>
    <property type="match status" value="2"/>
</dbReference>
<evidence type="ECO:0000313" key="9">
    <source>
        <dbReference type="Proteomes" id="UP000078292"/>
    </source>
</evidence>
<dbReference type="RefSeq" id="WP_043055874.1">
    <property type="nucleotide sequence ID" value="NZ_LXEY01000118.1"/>
</dbReference>
<dbReference type="AlphaFoldDB" id="A0A1B7LUK0"/>
<evidence type="ECO:0000256" key="5">
    <source>
        <dbReference type="ARBA" id="ARBA00023002"/>
    </source>
</evidence>
<dbReference type="Pfam" id="PF08240">
    <property type="entry name" value="ADH_N"/>
    <property type="match status" value="1"/>
</dbReference>
<dbReference type="STRING" id="1837282.A6F49_02720"/>
<dbReference type="InterPro" id="IPR013154">
    <property type="entry name" value="ADH-like_N"/>
</dbReference>
<comment type="caution">
    <text evidence="8">The sequence shown here is derived from an EMBL/GenBank/DDBJ whole genome shotgun (WGS) entry which is preliminary data.</text>
</comment>
<evidence type="ECO:0000256" key="4">
    <source>
        <dbReference type="ARBA" id="ARBA00022833"/>
    </source>
</evidence>
<dbReference type="Gene3D" id="3.40.50.720">
    <property type="entry name" value="NAD(P)-binding Rossmann-like Domain"/>
    <property type="match status" value="1"/>
</dbReference>
<dbReference type="InterPro" id="IPR002328">
    <property type="entry name" value="ADH_Zn_CS"/>
</dbReference>
<dbReference type="Proteomes" id="UP000078292">
    <property type="component" value="Unassembled WGS sequence"/>
</dbReference>
<dbReference type="FunFam" id="3.40.50.720:FF:000003">
    <property type="entry name" value="S-(hydroxymethyl)glutathione dehydrogenase"/>
    <property type="match status" value="1"/>
</dbReference>
<dbReference type="Gene3D" id="3.90.180.10">
    <property type="entry name" value="Medium-chain alcohol dehydrogenases, catalytic domain"/>
    <property type="match status" value="1"/>
</dbReference>
<dbReference type="PROSITE" id="PS00059">
    <property type="entry name" value="ADH_ZINC"/>
    <property type="match status" value="1"/>
</dbReference>
<keyword evidence="9" id="KW-1185">Reference proteome</keyword>
<evidence type="ECO:0000259" key="7">
    <source>
        <dbReference type="SMART" id="SM00829"/>
    </source>
</evidence>
<sequence length="362" mass="38390">MKAAVVHSPGAGFTLEEVCIDTPLPKEVLVDVKAVGLCHSDLTMASAELGFPFPAVFGHEIAGVVREVGDEVHNLQVGDHVVAALIRYCGECARCLGGQSYYCRNVHHTLRSAEQPPRLSLGEQSLSQAFALGGFAEQALIHENQLAKIPEDLPFEQAALLGCGVITGAGAVLNTANVGRGESVAVIGAGGVGLNAIRAAVIAGAGEIVAIDLSESKLEKAMGFGATRCINSRDVDSVRTVWDSIPDGIDHVFDFVGSSEIAHQGLEMLSYGGALYLVGIGGNDVPITFNAFTFMRNRNRIESVYMGSANLKVDIPYFARLEANGLLRLDELISDTISLDDINDGYTRLKEGKVSRLVVVNP</sequence>
<keyword evidence="5" id="KW-0560">Oxidoreductase</keyword>
<dbReference type="InterPro" id="IPR036291">
    <property type="entry name" value="NAD(P)-bd_dom_sf"/>
</dbReference>
<dbReference type="GO" id="GO:0016491">
    <property type="term" value="F:oxidoreductase activity"/>
    <property type="evidence" value="ECO:0007669"/>
    <property type="project" value="UniProtKB-KW"/>
</dbReference>
<evidence type="ECO:0000256" key="6">
    <source>
        <dbReference type="RuleBase" id="RU361277"/>
    </source>
</evidence>
<accession>A0A1B7LUK0</accession>
<comment type="cofactor">
    <cofactor evidence="1 6">
        <name>Zn(2+)</name>
        <dbReference type="ChEBI" id="CHEBI:29105"/>
    </cofactor>
</comment>
<evidence type="ECO:0000256" key="2">
    <source>
        <dbReference type="ARBA" id="ARBA00008072"/>
    </source>
</evidence>
<dbReference type="EMBL" id="LXEY01000118">
    <property type="protein sequence ID" value="OAV51060.1"/>
    <property type="molecule type" value="Genomic_DNA"/>
</dbReference>
<name>A0A1B7LUK0_9MICC</name>
<dbReference type="InterPro" id="IPR020843">
    <property type="entry name" value="ER"/>
</dbReference>
<protein>
    <submittedName>
        <fullName evidence="8">Alcohol dehydrogenase</fullName>
    </submittedName>
</protein>